<keyword evidence="4" id="KW-0479">Metal-binding</keyword>
<dbReference type="SFLD" id="SFLDS00029">
    <property type="entry name" value="Radical_SAM"/>
    <property type="match status" value="1"/>
</dbReference>
<dbReference type="PROSITE" id="PS51918">
    <property type="entry name" value="RADICAL_SAM"/>
    <property type="match status" value="1"/>
</dbReference>
<evidence type="ECO:0000256" key="6">
    <source>
        <dbReference type="ARBA" id="ARBA00023014"/>
    </source>
</evidence>
<dbReference type="PANTHER" id="PTHR11228:SF7">
    <property type="entry name" value="PQQA PEPTIDE CYCLASE"/>
    <property type="match status" value="1"/>
</dbReference>
<dbReference type="EMBL" id="NXNI01000001">
    <property type="protein sequence ID" value="PCR91902.1"/>
    <property type="molecule type" value="Genomic_DNA"/>
</dbReference>
<dbReference type="CDD" id="cd21109">
    <property type="entry name" value="SPASM"/>
    <property type="match status" value="1"/>
</dbReference>
<dbReference type="InterPro" id="IPR013785">
    <property type="entry name" value="Aldolase_TIM"/>
</dbReference>
<keyword evidence="2" id="KW-0004">4Fe-4S</keyword>
<dbReference type="InterPro" id="IPR058240">
    <property type="entry name" value="rSAM_sf"/>
</dbReference>
<evidence type="ECO:0000313" key="8">
    <source>
        <dbReference type="EMBL" id="PCR91902.1"/>
    </source>
</evidence>
<keyword evidence="6" id="KW-0411">Iron-sulfur</keyword>
<name>A0A2A5QYK2_9EURY</name>
<organism evidence="8 9">
    <name type="scientific">Natrinema ejinorense</name>
    <dbReference type="NCBI Taxonomy" id="373386"/>
    <lineage>
        <taxon>Archaea</taxon>
        <taxon>Methanobacteriati</taxon>
        <taxon>Methanobacteriota</taxon>
        <taxon>Stenosarchaea group</taxon>
        <taxon>Halobacteria</taxon>
        <taxon>Halobacteriales</taxon>
        <taxon>Natrialbaceae</taxon>
        <taxon>Natrinema</taxon>
    </lineage>
</organism>
<dbReference type="OrthoDB" id="30736at2157"/>
<dbReference type="InterPro" id="IPR007197">
    <property type="entry name" value="rSAM"/>
</dbReference>
<dbReference type="Gene3D" id="3.20.20.70">
    <property type="entry name" value="Aldolase class I"/>
    <property type="match status" value="1"/>
</dbReference>
<dbReference type="SUPFAM" id="SSF102114">
    <property type="entry name" value="Radical SAM enzymes"/>
    <property type="match status" value="1"/>
</dbReference>
<dbReference type="GO" id="GO:0003824">
    <property type="term" value="F:catalytic activity"/>
    <property type="evidence" value="ECO:0007669"/>
    <property type="project" value="InterPro"/>
</dbReference>
<dbReference type="InterPro" id="IPR017200">
    <property type="entry name" value="PqqE-like"/>
</dbReference>
<evidence type="ECO:0000256" key="1">
    <source>
        <dbReference type="ARBA" id="ARBA00001966"/>
    </source>
</evidence>
<dbReference type="AlphaFoldDB" id="A0A2A5QYK2"/>
<reference evidence="8 9" key="1">
    <citation type="submission" date="2017-09" db="EMBL/GenBank/DDBJ databases">
        <title>Genome sequences of Natrinema ejinorence JCM 13890T.</title>
        <authorList>
            <person name="Roh S.W."/>
            <person name="Kim Y.B."/>
            <person name="Kim J.Y."/>
        </authorList>
    </citation>
    <scope>NUCLEOTIDE SEQUENCE [LARGE SCALE GENOMIC DNA]</scope>
    <source>
        <strain evidence="8 9">JCM 13890</strain>
    </source>
</reference>
<dbReference type="SFLD" id="SFLDG01386">
    <property type="entry name" value="main_SPASM_domain-containing"/>
    <property type="match status" value="1"/>
</dbReference>
<dbReference type="PANTHER" id="PTHR11228">
    <property type="entry name" value="RADICAL SAM DOMAIN PROTEIN"/>
    <property type="match status" value="1"/>
</dbReference>
<protein>
    <recommendedName>
        <fullName evidence="7">Radical SAM core domain-containing protein</fullName>
    </recommendedName>
</protein>
<sequence>MNGPANITLEVTNQCHLDCDHCYLETNRNLDELSVDEIEACLLAHLETHDVESFVITGGEPLLRPDIDEICEMIAPRVEELRLLTSLSTRDAGSLVAELPIDALNVSVDGPRARHDAIRGEGTFDRVLENLRRIDRSRLNEVYLNCVVSSYNEEAFPDVLEAVDPLADTVGFQLQTWARPDDVARSAERLDCDEGTFMLPAVPDHPATPSTVTENVQEVRERGERSSTTVRVFPPGISDAVIHEWFGSGEREQMRGCQTIYRRPLVGPEGDVYPCPFVRQSMGNVRDEPLSEIWTGRSIEQFRQRLSETGLLPICSRCACSA</sequence>
<dbReference type="SFLD" id="SFLDG01067">
    <property type="entry name" value="SPASM/twitch_domain_containing"/>
    <property type="match status" value="1"/>
</dbReference>
<dbReference type="InterPro" id="IPR023885">
    <property type="entry name" value="4Fe4S-binding_SPASM_dom"/>
</dbReference>
<evidence type="ECO:0000256" key="4">
    <source>
        <dbReference type="ARBA" id="ARBA00022723"/>
    </source>
</evidence>
<dbReference type="RefSeq" id="WP_097380834.1">
    <property type="nucleotide sequence ID" value="NZ_NXNI01000001.1"/>
</dbReference>
<dbReference type="Pfam" id="PF04055">
    <property type="entry name" value="Radical_SAM"/>
    <property type="match status" value="1"/>
</dbReference>
<evidence type="ECO:0000313" key="9">
    <source>
        <dbReference type="Proteomes" id="UP000219689"/>
    </source>
</evidence>
<feature type="domain" description="Radical SAM core" evidence="7">
    <location>
        <begin position="1"/>
        <end position="225"/>
    </location>
</feature>
<dbReference type="InterPro" id="IPR050377">
    <property type="entry name" value="Radical_SAM_PqqE_MftC-like"/>
</dbReference>
<proteinExistence type="predicted"/>
<keyword evidence="3" id="KW-0949">S-adenosyl-L-methionine</keyword>
<dbReference type="Pfam" id="PF13186">
    <property type="entry name" value="SPASM"/>
    <property type="match status" value="1"/>
</dbReference>
<evidence type="ECO:0000259" key="7">
    <source>
        <dbReference type="PROSITE" id="PS51918"/>
    </source>
</evidence>
<evidence type="ECO:0000256" key="3">
    <source>
        <dbReference type="ARBA" id="ARBA00022691"/>
    </source>
</evidence>
<accession>A0A2A5QYK2</accession>
<keyword evidence="5" id="KW-0408">Iron</keyword>
<dbReference type="PIRSF" id="PIRSF037420">
    <property type="entry name" value="PQQ_syn_pqqE"/>
    <property type="match status" value="1"/>
</dbReference>
<keyword evidence="9" id="KW-1185">Reference proteome</keyword>
<dbReference type="GO" id="GO:0046872">
    <property type="term" value="F:metal ion binding"/>
    <property type="evidence" value="ECO:0007669"/>
    <property type="project" value="UniProtKB-KW"/>
</dbReference>
<evidence type="ECO:0000256" key="5">
    <source>
        <dbReference type="ARBA" id="ARBA00023004"/>
    </source>
</evidence>
<comment type="cofactor">
    <cofactor evidence="1">
        <name>[4Fe-4S] cluster</name>
        <dbReference type="ChEBI" id="CHEBI:49883"/>
    </cofactor>
</comment>
<dbReference type="Proteomes" id="UP000219689">
    <property type="component" value="Unassembled WGS sequence"/>
</dbReference>
<comment type="caution">
    <text evidence="8">The sequence shown here is derived from an EMBL/GenBank/DDBJ whole genome shotgun (WGS) entry which is preliminary data.</text>
</comment>
<evidence type="ECO:0000256" key="2">
    <source>
        <dbReference type="ARBA" id="ARBA00022485"/>
    </source>
</evidence>
<dbReference type="GO" id="GO:0051539">
    <property type="term" value="F:4 iron, 4 sulfur cluster binding"/>
    <property type="evidence" value="ECO:0007669"/>
    <property type="project" value="UniProtKB-KW"/>
</dbReference>
<dbReference type="CDD" id="cd01335">
    <property type="entry name" value="Radical_SAM"/>
    <property type="match status" value="1"/>
</dbReference>
<gene>
    <name evidence="8" type="ORF">CP557_16065</name>
</gene>